<evidence type="ECO:0000256" key="6">
    <source>
        <dbReference type="ARBA" id="ARBA00031749"/>
    </source>
</evidence>
<dbReference type="InterPro" id="IPR013748">
    <property type="entry name" value="Rep_factorC_C"/>
</dbReference>
<evidence type="ECO:0000259" key="7">
    <source>
        <dbReference type="SMART" id="SM00382"/>
    </source>
</evidence>
<dbReference type="GO" id="GO:0005663">
    <property type="term" value="C:DNA replication factor C complex"/>
    <property type="evidence" value="ECO:0007669"/>
    <property type="project" value="TreeGrafter"/>
</dbReference>
<gene>
    <name evidence="9" type="ORF">GCM10007112_01520</name>
    <name evidence="8" type="ORF">Vsou_11550</name>
</gene>
<dbReference type="InterPro" id="IPR003593">
    <property type="entry name" value="AAA+_ATPase"/>
</dbReference>
<dbReference type="PANTHER" id="PTHR11669:SF20">
    <property type="entry name" value="REPLICATION FACTOR C SUBUNIT 4"/>
    <property type="match status" value="1"/>
</dbReference>
<evidence type="ECO:0000313" key="9">
    <source>
        <dbReference type="EMBL" id="GGI68176.1"/>
    </source>
</evidence>
<protein>
    <recommendedName>
        <fullName evidence="2">Replication factor C small subunit</fullName>
    </recommendedName>
    <alternativeName>
        <fullName evidence="6">Clamp loader small subunit</fullName>
    </alternativeName>
</protein>
<dbReference type="CDD" id="cd00009">
    <property type="entry name" value="AAA"/>
    <property type="match status" value="1"/>
</dbReference>
<name>A0A830DZM8_9CREN</name>
<dbReference type="CDD" id="cd18140">
    <property type="entry name" value="HLD_clamp_RFC"/>
    <property type="match status" value="1"/>
</dbReference>
<reference evidence="9" key="1">
    <citation type="journal article" date="2014" name="Int. J. Syst. Evol. Microbiol.">
        <title>Complete genome sequence of Corynebacterium casei LMG S-19264T (=DSM 44701T), isolated from a smear-ripened cheese.</title>
        <authorList>
            <consortium name="US DOE Joint Genome Institute (JGI-PGF)"/>
            <person name="Walter F."/>
            <person name="Albersmeier A."/>
            <person name="Kalinowski J."/>
            <person name="Ruckert C."/>
        </authorList>
    </citation>
    <scope>NUCLEOTIDE SEQUENCE</scope>
    <source>
        <strain evidence="9">JCM 11219</strain>
    </source>
</reference>
<dbReference type="Proteomes" id="UP000657075">
    <property type="component" value="Unassembled WGS sequence"/>
</dbReference>
<dbReference type="FunFam" id="3.40.50.300:FF:000129">
    <property type="entry name" value="Replication factor C subunit 5"/>
    <property type="match status" value="1"/>
</dbReference>
<dbReference type="InterPro" id="IPR008921">
    <property type="entry name" value="DNA_pol3_clamp-load_cplx_C"/>
</dbReference>
<dbReference type="Pfam" id="PF00004">
    <property type="entry name" value="AAA"/>
    <property type="match status" value="1"/>
</dbReference>
<dbReference type="Proteomes" id="UP001060771">
    <property type="component" value="Chromosome"/>
</dbReference>
<sequence length="327" mass="36529">MSAEEVLWVEKYRPSRIDDIIDQDHVKARMKELLTLGDLPHLLFFGPPGTGKTTMALAIAHELYGDAWRENVLELNASDERGIAMIREKVKEFAKTVPTVKAPFRLIILDEADNMTSDAQQALRRIMEMYTSSVRFILLANYPSGIIEPIQSRCAMFRFSPLPRDAVLGRLRDIASREGVKVTDEALEAIWDISQGDMRRAINTLQAAAALGGSVDEEAVYRALGKVSPTRVRAIVTEAVIGDFGKAVREVMTLIKDEGADPLDIIKIIHREVVSATSQLKVPEELKPKAVYITGEHHYRLLRGSSGELQVYGLLARIRRLLREGAK</sequence>
<keyword evidence="3" id="KW-0235">DNA replication</keyword>
<organism evidence="9 10">
    <name type="scientific">Vulcanisaeta souniana JCM 11219</name>
    <dbReference type="NCBI Taxonomy" id="1293586"/>
    <lineage>
        <taxon>Archaea</taxon>
        <taxon>Thermoproteota</taxon>
        <taxon>Thermoprotei</taxon>
        <taxon>Thermoproteales</taxon>
        <taxon>Thermoproteaceae</taxon>
        <taxon>Vulcanisaeta</taxon>
    </lineage>
</organism>
<keyword evidence="5" id="KW-0067">ATP-binding</keyword>
<reference evidence="8" key="4">
    <citation type="journal article" date="2023" name="Microbiol. Resour. Announc.">
        <title>Complete Genome Sequence of Vulcanisaeta souniana Strain IC-059, a Hyperthermophilic Archaeon Isolated from Hot Spring Water in Japan.</title>
        <authorList>
            <person name="Kato S."/>
            <person name="Itoh T."/>
            <person name="Wu L."/>
            <person name="Ma J."/>
            <person name="Ohkuma M."/>
        </authorList>
    </citation>
    <scope>NUCLEOTIDE SEQUENCE</scope>
    <source>
        <strain evidence="8">JCM 11219</strain>
    </source>
</reference>
<evidence type="ECO:0000313" key="8">
    <source>
        <dbReference type="EMBL" id="BDR92062.1"/>
    </source>
</evidence>
<reference evidence="11" key="3">
    <citation type="submission" date="2022-09" db="EMBL/GenBank/DDBJ databases">
        <title>Complete genome sequence of Vulcanisaeta souniana.</title>
        <authorList>
            <person name="Kato S."/>
            <person name="Itoh T."/>
            <person name="Ohkuma M."/>
        </authorList>
    </citation>
    <scope>NUCLEOTIDE SEQUENCE [LARGE SCALE GENOMIC DNA]</scope>
    <source>
        <strain evidence="11">JCM 11219</strain>
    </source>
</reference>
<dbReference type="GO" id="GO:0016887">
    <property type="term" value="F:ATP hydrolysis activity"/>
    <property type="evidence" value="ECO:0007669"/>
    <property type="project" value="InterPro"/>
</dbReference>
<dbReference type="Gene3D" id="1.10.8.60">
    <property type="match status" value="1"/>
</dbReference>
<dbReference type="InterPro" id="IPR027417">
    <property type="entry name" value="P-loop_NTPase"/>
</dbReference>
<evidence type="ECO:0000313" key="10">
    <source>
        <dbReference type="Proteomes" id="UP000657075"/>
    </source>
</evidence>
<dbReference type="InterPro" id="IPR050238">
    <property type="entry name" value="DNA_Rep/Repair_Clamp_Loader"/>
</dbReference>
<dbReference type="SUPFAM" id="SSF48019">
    <property type="entry name" value="post-AAA+ oligomerization domain-like"/>
    <property type="match status" value="1"/>
</dbReference>
<dbReference type="Pfam" id="PF21960">
    <property type="entry name" value="RCF1-5-like_lid"/>
    <property type="match status" value="1"/>
</dbReference>
<dbReference type="EMBL" id="AP026830">
    <property type="protein sequence ID" value="BDR92062.1"/>
    <property type="molecule type" value="Genomic_DNA"/>
</dbReference>
<dbReference type="GO" id="GO:0003677">
    <property type="term" value="F:DNA binding"/>
    <property type="evidence" value="ECO:0007669"/>
    <property type="project" value="InterPro"/>
</dbReference>
<keyword evidence="4" id="KW-0547">Nucleotide-binding</keyword>
<evidence type="ECO:0000313" key="11">
    <source>
        <dbReference type="Proteomes" id="UP001060771"/>
    </source>
</evidence>
<dbReference type="OrthoDB" id="7928at2157"/>
<evidence type="ECO:0000256" key="2">
    <source>
        <dbReference type="ARBA" id="ARBA00014164"/>
    </source>
</evidence>
<dbReference type="RefSeq" id="WP_188602288.1">
    <property type="nucleotide sequence ID" value="NZ_AP026830.1"/>
</dbReference>
<keyword evidence="11" id="KW-1185">Reference proteome</keyword>
<dbReference type="GeneID" id="76206701"/>
<dbReference type="PANTHER" id="PTHR11669">
    <property type="entry name" value="REPLICATION FACTOR C / DNA POLYMERASE III GAMMA-TAU SUBUNIT"/>
    <property type="match status" value="1"/>
</dbReference>
<accession>A0A830DZM8</accession>
<dbReference type="Gene3D" id="3.40.50.300">
    <property type="entry name" value="P-loop containing nucleotide triphosphate hydrolases"/>
    <property type="match status" value="1"/>
</dbReference>
<comment type="similarity">
    <text evidence="1">Belongs to the activator 1 small subunits family. RfcS subfamily.</text>
</comment>
<dbReference type="InterPro" id="IPR003959">
    <property type="entry name" value="ATPase_AAA_core"/>
</dbReference>
<dbReference type="FunFam" id="1.10.8.60:FF:000012">
    <property type="entry name" value="Replication factor C subunit 4"/>
    <property type="match status" value="1"/>
</dbReference>
<dbReference type="Gene3D" id="1.20.272.10">
    <property type="match status" value="1"/>
</dbReference>
<dbReference type="SMART" id="SM00382">
    <property type="entry name" value="AAA"/>
    <property type="match status" value="1"/>
</dbReference>
<proteinExistence type="inferred from homology"/>
<evidence type="ECO:0000256" key="5">
    <source>
        <dbReference type="ARBA" id="ARBA00022840"/>
    </source>
</evidence>
<feature type="domain" description="AAA+ ATPase" evidence="7">
    <location>
        <begin position="38"/>
        <end position="172"/>
    </location>
</feature>
<dbReference type="InterPro" id="IPR047854">
    <property type="entry name" value="RFC_lid"/>
</dbReference>
<dbReference type="Pfam" id="PF08542">
    <property type="entry name" value="Rep_fac_C"/>
    <property type="match status" value="1"/>
</dbReference>
<dbReference type="GO" id="GO:0003689">
    <property type="term" value="F:DNA clamp loader activity"/>
    <property type="evidence" value="ECO:0007669"/>
    <property type="project" value="TreeGrafter"/>
</dbReference>
<evidence type="ECO:0000256" key="3">
    <source>
        <dbReference type="ARBA" id="ARBA00022705"/>
    </source>
</evidence>
<dbReference type="AlphaFoldDB" id="A0A830DZM8"/>
<evidence type="ECO:0000256" key="1">
    <source>
        <dbReference type="ARBA" id="ARBA00009668"/>
    </source>
</evidence>
<reference evidence="9" key="2">
    <citation type="submission" date="2020-09" db="EMBL/GenBank/DDBJ databases">
        <authorList>
            <person name="Sun Q."/>
            <person name="Ohkuma M."/>
        </authorList>
    </citation>
    <scope>NUCLEOTIDE SEQUENCE</scope>
    <source>
        <strain evidence="9">JCM 11219</strain>
    </source>
</reference>
<dbReference type="GO" id="GO:0005524">
    <property type="term" value="F:ATP binding"/>
    <property type="evidence" value="ECO:0007669"/>
    <property type="project" value="UniProtKB-KW"/>
</dbReference>
<dbReference type="NCBIfam" id="NF001679">
    <property type="entry name" value="PRK00440.1"/>
    <property type="match status" value="1"/>
</dbReference>
<dbReference type="EMBL" id="BMNM01000001">
    <property type="protein sequence ID" value="GGI68176.1"/>
    <property type="molecule type" value="Genomic_DNA"/>
</dbReference>
<dbReference type="GO" id="GO:0006261">
    <property type="term" value="P:DNA-templated DNA replication"/>
    <property type="evidence" value="ECO:0007669"/>
    <property type="project" value="TreeGrafter"/>
</dbReference>
<evidence type="ECO:0000256" key="4">
    <source>
        <dbReference type="ARBA" id="ARBA00022741"/>
    </source>
</evidence>
<dbReference type="SUPFAM" id="SSF52540">
    <property type="entry name" value="P-loop containing nucleoside triphosphate hydrolases"/>
    <property type="match status" value="1"/>
</dbReference>
<dbReference type="GO" id="GO:0006281">
    <property type="term" value="P:DNA repair"/>
    <property type="evidence" value="ECO:0007669"/>
    <property type="project" value="TreeGrafter"/>
</dbReference>